<feature type="transmembrane region" description="Helical" evidence="9">
    <location>
        <begin position="128"/>
        <end position="148"/>
    </location>
</feature>
<feature type="transmembrane region" description="Helical" evidence="9">
    <location>
        <begin position="56"/>
        <end position="76"/>
    </location>
</feature>
<feature type="domain" description="Signal transduction histidine kinase subgroup 3 dimerisation and phosphoacceptor" evidence="10">
    <location>
        <begin position="423"/>
        <end position="476"/>
    </location>
</feature>
<keyword evidence="9" id="KW-1133">Transmembrane helix</keyword>
<dbReference type="Gene3D" id="1.20.5.1930">
    <property type="match status" value="1"/>
</dbReference>
<evidence type="ECO:0000256" key="9">
    <source>
        <dbReference type="SAM" id="Phobius"/>
    </source>
</evidence>
<protein>
    <recommendedName>
        <fullName evidence="2">histidine kinase</fullName>
        <ecNumber evidence="2">2.7.13.3</ecNumber>
    </recommendedName>
</protein>
<keyword evidence="4" id="KW-0808">Transferase</keyword>
<proteinExistence type="predicted"/>
<dbReference type="Pfam" id="PF07730">
    <property type="entry name" value="HisKA_3"/>
    <property type="match status" value="1"/>
</dbReference>
<accession>A0A5C8NKC5</accession>
<keyword evidence="6" id="KW-0418">Kinase</keyword>
<dbReference type="RefSeq" id="WP_147685492.1">
    <property type="nucleotide sequence ID" value="NZ_VDUX01000003.1"/>
</dbReference>
<dbReference type="EC" id="2.7.13.3" evidence="2"/>
<dbReference type="Proteomes" id="UP000321571">
    <property type="component" value="Unassembled WGS sequence"/>
</dbReference>
<comment type="catalytic activity">
    <reaction evidence="1">
        <text>ATP + protein L-histidine = ADP + protein N-phospho-L-histidine.</text>
        <dbReference type="EC" id="2.7.13.3"/>
    </reaction>
</comment>
<dbReference type="SUPFAM" id="SSF55874">
    <property type="entry name" value="ATPase domain of HSP90 chaperone/DNA topoisomerase II/histidine kinase"/>
    <property type="match status" value="1"/>
</dbReference>
<dbReference type="Gene3D" id="3.30.565.10">
    <property type="entry name" value="Histidine kinase-like ATPase, C-terminal domain"/>
    <property type="match status" value="1"/>
</dbReference>
<dbReference type="InterPro" id="IPR036890">
    <property type="entry name" value="HATPase_C_sf"/>
</dbReference>
<keyword evidence="9" id="KW-0472">Membrane</keyword>
<dbReference type="PANTHER" id="PTHR24421:SF10">
    <property type="entry name" value="NITRATE_NITRITE SENSOR PROTEIN NARQ"/>
    <property type="match status" value="1"/>
</dbReference>
<comment type="caution">
    <text evidence="11">The sequence shown here is derived from an EMBL/GenBank/DDBJ whole genome shotgun (WGS) entry which is preliminary data.</text>
</comment>
<dbReference type="InterPro" id="IPR011712">
    <property type="entry name" value="Sig_transdc_His_kin_sub3_dim/P"/>
</dbReference>
<dbReference type="InterPro" id="IPR050482">
    <property type="entry name" value="Sensor_HK_TwoCompSys"/>
</dbReference>
<sequence>MRRAINADLVLAAGFVLAAVIESVVRFHATPGLLAFNVAGASWLFSLALRRRRPVVPICVITVAGVFGTVVVGLVWPGSPDGAGVWIFALMLAAYSLGAHGSGRSVILGALLPLVVVMFADVTTRTGWARVSGILFVTLFVGVLPTVIGRMVRIRADRLRILHDQRERILRARQGERESAVLTERLQTVERLQPTLVDGLQSLAAAAESGGDAGAIETSARELLTRTREEVVTLTAPVDEPAGPDVADVDHLAVVRSAAQPWTVIGAGALVAGLVAESRVLDVGADWAVVPAALAVGAPLVLAWWRPVLAVTLAWVGAAIFSRGVAPLDGSLSETGFAFAAAFAVSALSTRTVAVVGLVVCWAGQLGGVGTDDPLGDGVFLLLAWLGGLAVNEASRLVEQTRANNELMAQQEAAAALRAVVEERLRLARELHDAIGHSLTVVALQAGAARRLADADPGRAREVMRTVAAAARSGVASLALDGTDGDLGGLLDRVRATGLGVEAQVDDGLSPDQRAAAFSVVQEALTNVLRHAPGSRAHVLVRRVEGSVEVVVANTAPTAAGSGPGTRRGLAGLEERVAAGGGAVTWGPTGDGGFQVRALVPVASVVSA</sequence>
<keyword evidence="7" id="KW-0067">ATP-binding</keyword>
<keyword evidence="8" id="KW-0902">Two-component regulatory system</keyword>
<evidence type="ECO:0000256" key="4">
    <source>
        <dbReference type="ARBA" id="ARBA00022679"/>
    </source>
</evidence>
<evidence type="ECO:0000256" key="5">
    <source>
        <dbReference type="ARBA" id="ARBA00022741"/>
    </source>
</evidence>
<organism evidence="11 12">
    <name type="scientific">Aeromicrobium terrae</name>
    <dbReference type="NCBI Taxonomy" id="2498846"/>
    <lineage>
        <taxon>Bacteria</taxon>
        <taxon>Bacillati</taxon>
        <taxon>Actinomycetota</taxon>
        <taxon>Actinomycetes</taxon>
        <taxon>Propionibacteriales</taxon>
        <taxon>Nocardioidaceae</taxon>
        <taxon>Aeromicrobium</taxon>
    </lineage>
</organism>
<evidence type="ECO:0000256" key="8">
    <source>
        <dbReference type="ARBA" id="ARBA00023012"/>
    </source>
</evidence>
<keyword evidence="5" id="KW-0547">Nucleotide-binding</keyword>
<dbReference type="OrthoDB" id="5241784at2"/>
<dbReference type="GO" id="GO:0005524">
    <property type="term" value="F:ATP binding"/>
    <property type="evidence" value="ECO:0007669"/>
    <property type="project" value="UniProtKB-KW"/>
</dbReference>
<dbReference type="AlphaFoldDB" id="A0A5C8NKC5"/>
<evidence type="ECO:0000256" key="7">
    <source>
        <dbReference type="ARBA" id="ARBA00022840"/>
    </source>
</evidence>
<keyword evidence="3" id="KW-0597">Phosphoprotein</keyword>
<dbReference type="GO" id="GO:0046983">
    <property type="term" value="F:protein dimerization activity"/>
    <property type="evidence" value="ECO:0007669"/>
    <property type="project" value="InterPro"/>
</dbReference>
<evidence type="ECO:0000256" key="2">
    <source>
        <dbReference type="ARBA" id="ARBA00012438"/>
    </source>
</evidence>
<dbReference type="GO" id="GO:0000155">
    <property type="term" value="F:phosphorelay sensor kinase activity"/>
    <property type="evidence" value="ECO:0007669"/>
    <property type="project" value="InterPro"/>
</dbReference>
<evidence type="ECO:0000259" key="10">
    <source>
        <dbReference type="Pfam" id="PF07730"/>
    </source>
</evidence>
<dbReference type="CDD" id="cd16917">
    <property type="entry name" value="HATPase_UhpB-NarQ-NarX-like"/>
    <property type="match status" value="1"/>
</dbReference>
<dbReference type="GO" id="GO:0016020">
    <property type="term" value="C:membrane"/>
    <property type="evidence" value="ECO:0007669"/>
    <property type="project" value="InterPro"/>
</dbReference>
<evidence type="ECO:0000256" key="1">
    <source>
        <dbReference type="ARBA" id="ARBA00000085"/>
    </source>
</evidence>
<evidence type="ECO:0000256" key="6">
    <source>
        <dbReference type="ARBA" id="ARBA00022777"/>
    </source>
</evidence>
<name>A0A5C8NKC5_9ACTN</name>
<dbReference type="EMBL" id="VDUX01000003">
    <property type="protein sequence ID" value="TXL61315.1"/>
    <property type="molecule type" value="Genomic_DNA"/>
</dbReference>
<evidence type="ECO:0000313" key="11">
    <source>
        <dbReference type="EMBL" id="TXL61315.1"/>
    </source>
</evidence>
<reference evidence="11 12" key="1">
    <citation type="submission" date="2019-06" db="EMBL/GenBank/DDBJ databases">
        <title>Aeromicrobium sp. nov., isolated from a maize field.</title>
        <authorList>
            <person name="Lin S.-Y."/>
            <person name="Tsai C.-F."/>
            <person name="Young C.-C."/>
        </authorList>
    </citation>
    <scope>NUCLEOTIDE SEQUENCE [LARGE SCALE GENOMIC DNA]</scope>
    <source>
        <strain evidence="11 12">CC-CFT486</strain>
    </source>
</reference>
<feature type="transmembrane region" description="Helical" evidence="9">
    <location>
        <begin position="105"/>
        <end position="122"/>
    </location>
</feature>
<keyword evidence="9" id="KW-0812">Transmembrane</keyword>
<keyword evidence="12" id="KW-1185">Reference proteome</keyword>
<feature type="transmembrane region" description="Helical" evidence="9">
    <location>
        <begin position="33"/>
        <end position="49"/>
    </location>
</feature>
<dbReference type="PANTHER" id="PTHR24421">
    <property type="entry name" value="NITRATE/NITRITE SENSOR PROTEIN NARX-RELATED"/>
    <property type="match status" value="1"/>
</dbReference>
<evidence type="ECO:0000313" key="12">
    <source>
        <dbReference type="Proteomes" id="UP000321571"/>
    </source>
</evidence>
<evidence type="ECO:0000256" key="3">
    <source>
        <dbReference type="ARBA" id="ARBA00022553"/>
    </source>
</evidence>
<gene>
    <name evidence="11" type="ORF">FHP06_07750</name>
</gene>